<dbReference type="InterPro" id="IPR036220">
    <property type="entry name" value="UDP-Glc/GDP-Man_DH_C_sf"/>
</dbReference>
<dbReference type="GO" id="GO:0016628">
    <property type="term" value="F:oxidoreductase activity, acting on the CH-CH group of donors, NAD or NADP as acceptor"/>
    <property type="evidence" value="ECO:0007669"/>
    <property type="project" value="InterPro"/>
</dbReference>
<dbReference type="InterPro" id="IPR014027">
    <property type="entry name" value="UDP-Glc/GDP-Man_DH_C"/>
</dbReference>
<sequence>MEAVAIVGLGYVGLPLAVAFGRVTKTIGFDLDETKLEHYRQGIDPSGEVEAERLSQAKELIYTSDPRKLTEADIIIVVVPTPIDEARQPDLKPLGGACQTVGRHMKPGATVVFESTVYPGCTEEYCVPILEKHSDLVWLGAASQKQETNQGFYVAYSPERINPGDKEHRLESIVKVVSGDTTETLQRVSSLYEKVVHAGTYCASSIKVAEAAKVIENTQRDLNIALMNELSLIFHRLDIDTADVLEAAGTKWNFLPFRPGLVGGHCIGVDPYYLTHKAEAAGHHPQVILAGRQINDSMGKFIAEQTVKCLAKNSKPVNGSNVLVLGLTFKEDCPDLRNSHVVDIIEELKEYRCNVHVHDPLACPQEAMKEYGVQLLSWESLPKADAVVLAVPHKKYKTLRATDFQAFMVSGAILMDVKSCVDRNDLKASGIDVWRL</sequence>
<dbReference type="SUPFAM" id="SSF51735">
    <property type="entry name" value="NAD(P)-binding Rossmann-fold domains"/>
    <property type="match status" value="1"/>
</dbReference>
<feature type="domain" description="UDP-glucose/GDP-mannose dehydrogenase C-terminal" evidence="5">
    <location>
        <begin position="323"/>
        <end position="423"/>
    </location>
</feature>
<dbReference type="InterPro" id="IPR001732">
    <property type="entry name" value="UDP-Glc/GDP-Man_DH_N"/>
</dbReference>
<organism evidence="6 7">
    <name type="scientific">Pseudomaricurvus hydrocarbonicus</name>
    <dbReference type="NCBI Taxonomy" id="1470433"/>
    <lineage>
        <taxon>Bacteria</taxon>
        <taxon>Pseudomonadati</taxon>
        <taxon>Pseudomonadota</taxon>
        <taxon>Gammaproteobacteria</taxon>
        <taxon>Cellvibrionales</taxon>
        <taxon>Cellvibrionaceae</taxon>
        <taxon>Pseudomaricurvus</taxon>
    </lineage>
</organism>
<dbReference type="Proteomes" id="UP000787472">
    <property type="component" value="Unassembled WGS sequence"/>
</dbReference>
<dbReference type="EMBL" id="JAAONZ010000002">
    <property type="protein sequence ID" value="NHO64707.1"/>
    <property type="molecule type" value="Genomic_DNA"/>
</dbReference>
<evidence type="ECO:0000313" key="6">
    <source>
        <dbReference type="EMBL" id="NHO64707.1"/>
    </source>
</evidence>
<evidence type="ECO:0000259" key="5">
    <source>
        <dbReference type="SMART" id="SM00984"/>
    </source>
</evidence>
<keyword evidence="2" id="KW-0560">Oxidoreductase</keyword>
<dbReference type="SUPFAM" id="SSF52413">
    <property type="entry name" value="UDP-glucose/GDP-mannose dehydrogenase C-terminal domain"/>
    <property type="match status" value="1"/>
</dbReference>
<reference evidence="6" key="1">
    <citation type="submission" date="2020-03" db="EMBL/GenBank/DDBJ databases">
        <authorList>
            <person name="Guo F."/>
        </authorList>
    </citation>
    <scope>NUCLEOTIDE SEQUENCE</scope>
    <source>
        <strain evidence="6">JCM 30134</strain>
    </source>
</reference>
<evidence type="ECO:0000313" key="7">
    <source>
        <dbReference type="Proteomes" id="UP000787472"/>
    </source>
</evidence>
<evidence type="ECO:0000256" key="1">
    <source>
        <dbReference type="ARBA" id="ARBA00006601"/>
    </source>
</evidence>
<dbReference type="SUPFAM" id="SSF48179">
    <property type="entry name" value="6-phosphogluconate dehydrogenase C-terminal domain-like"/>
    <property type="match status" value="1"/>
</dbReference>
<dbReference type="AlphaFoldDB" id="A0A9E5JQB8"/>
<dbReference type="RefSeq" id="WP_167181993.1">
    <property type="nucleotide sequence ID" value="NZ_JAAONZ010000002.1"/>
</dbReference>
<dbReference type="InterPro" id="IPR014026">
    <property type="entry name" value="UDP-Glc/GDP-Man_DH_dimer"/>
</dbReference>
<evidence type="ECO:0000256" key="2">
    <source>
        <dbReference type="ARBA" id="ARBA00023002"/>
    </source>
</evidence>
<dbReference type="InterPro" id="IPR008927">
    <property type="entry name" value="6-PGluconate_DH-like_C_sf"/>
</dbReference>
<dbReference type="GO" id="GO:0051287">
    <property type="term" value="F:NAD binding"/>
    <property type="evidence" value="ECO:0007669"/>
    <property type="project" value="InterPro"/>
</dbReference>
<keyword evidence="7" id="KW-1185">Reference proteome</keyword>
<evidence type="ECO:0000256" key="4">
    <source>
        <dbReference type="PIRNR" id="PIRNR000124"/>
    </source>
</evidence>
<dbReference type="InterPro" id="IPR028359">
    <property type="entry name" value="UDP_ManNAc/GlcNAc_DH"/>
</dbReference>
<dbReference type="SMART" id="SM00984">
    <property type="entry name" value="UDPG_MGDP_dh_C"/>
    <property type="match status" value="1"/>
</dbReference>
<dbReference type="PIRSF" id="PIRSF000124">
    <property type="entry name" value="UDPglc_GDPman_dh"/>
    <property type="match status" value="1"/>
</dbReference>
<evidence type="ECO:0000256" key="3">
    <source>
        <dbReference type="ARBA" id="ARBA00023027"/>
    </source>
</evidence>
<gene>
    <name evidence="6" type="ORF">G8770_04000</name>
</gene>
<dbReference type="InterPro" id="IPR017476">
    <property type="entry name" value="UDP-Glc/GDP-Man"/>
</dbReference>
<dbReference type="Pfam" id="PF03720">
    <property type="entry name" value="UDPG_MGDP_dh_C"/>
    <property type="match status" value="1"/>
</dbReference>
<keyword evidence="3" id="KW-0520">NAD</keyword>
<accession>A0A9E5JQB8</accession>
<dbReference type="PANTHER" id="PTHR43491">
    <property type="entry name" value="UDP-N-ACETYL-D-MANNOSAMINE DEHYDROGENASE"/>
    <property type="match status" value="1"/>
</dbReference>
<dbReference type="GO" id="GO:0016616">
    <property type="term" value="F:oxidoreductase activity, acting on the CH-OH group of donors, NAD or NADP as acceptor"/>
    <property type="evidence" value="ECO:0007669"/>
    <property type="project" value="InterPro"/>
</dbReference>
<name>A0A9E5JQB8_9GAMM</name>
<dbReference type="InterPro" id="IPR036291">
    <property type="entry name" value="NAD(P)-bd_dom_sf"/>
</dbReference>
<dbReference type="Pfam" id="PF00984">
    <property type="entry name" value="UDPG_MGDP_dh"/>
    <property type="match status" value="1"/>
</dbReference>
<dbReference type="NCBIfam" id="TIGR03026">
    <property type="entry name" value="NDP-sugDHase"/>
    <property type="match status" value="1"/>
</dbReference>
<comment type="caution">
    <text evidence="6">The sequence shown here is derived from an EMBL/GenBank/DDBJ whole genome shotgun (WGS) entry which is preliminary data.</text>
</comment>
<comment type="similarity">
    <text evidence="1 4">Belongs to the UDP-glucose/GDP-mannose dehydrogenase family.</text>
</comment>
<dbReference type="Pfam" id="PF03721">
    <property type="entry name" value="UDPG_MGDP_dh_N"/>
    <property type="match status" value="1"/>
</dbReference>
<dbReference type="GO" id="GO:0000271">
    <property type="term" value="P:polysaccharide biosynthetic process"/>
    <property type="evidence" value="ECO:0007669"/>
    <property type="project" value="InterPro"/>
</dbReference>
<dbReference type="Gene3D" id="3.40.50.720">
    <property type="entry name" value="NAD(P)-binding Rossmann-like Domain"/>
    <property type="match status" value="2"/>
</dbReference>
<proteinExistence type="inferred from homology"/>
<dbReference type="PANTHER" id="PTHR43491:SF2">
    <property type="entry name" value="UDP-N-ACETYL-D-MANNOSAMINE DEHYDROGENASE"/>
    <property type="match status" value="1"/>
</dbReference>
<dbReference type="PIRSF" id="PIRSF500136">
    <property type="entry name" value="UDP_ManNAc_DH"/>
    <property type="match status" value="1"/>
</dbReference>
<protein>
    <submittedName>
        <fullName evidence="6">Nucleotide sugar dehydrogenase</fullName>
    </submittedName>
</protein>